<evidence type="ECO:0000256" key="2">
    <source>
        <dbReference type="ARBA" id="ARBA00022475"/>
    </source>
</evidence>
<protein>
    <submittedName>
        <fullName evidence="10">Gustatory receptor 28b</fullName>
    </submittedName>
</protein>
<dbReference type="GO" id="GO:0007165">
    <property type="term" value="P:signal transduction"/>
    <property type="evidence" value="ECO:0007669"/>
    <property type="project" value="UniProtKB-KW"/>
</dbReference>
<dbReference type="OrthoDB" id="6366728at2759"/>
<name>A0A9R1TA25_9HYME</name>
<keyword evidence="9" id="KW-1185">Reference proteome</keyword>
<dbReference type="PANTHER" id="PTHR21143">
    <property type="entry name" value="INVERTEBRATE GUSTATORY RECEPTOR"/>
    <property type="match status" value="1"/>
</dbReference>
<dbReference type="PANTHER" id="PTHR21143:SF133">
    <property type="entry name" value="GUSTATORY AND PHEROMONE RECEPTOR 32A-RELATED"/>
    <property type="match status" value="1"/>
</dbReference>
<dbReference type="RefSeq" id="XP_011305454.1">
    <property type="nucleotide sequence ID" value="XM_011307152.1"/>
</dbReference>
<dbReference type="AlphaFoldDB" id="A0A9R1TA25"/>
<dbReference type="Pfam" id="PF08395">
    <property type="entry name" value="7tm_7"/>
    <property type="match status" value="1"/>
</dbReference>
<dbReference type="GeneID" id="105267955"/>
<dbReference type="KEGG" id="fas:105267955"/>
<organism evidence="9 10">
    <name type="scientific">Fopius arisanus</name>
    <dbReference type="NCBI Taxonomy" id="64838"/>
    <lineage>
        <taxon>Eukaryota</taxon>
        <taxon>Metazoa</taxon>
        <taxon>Ecdysozoa</taxon>
        <taxon>Arthropoda</taxon>
        <taxon>Hexapoda</taxon>
        <taxon>Insecta</taxon>
        <taxon>Pterygota</taxon>
        <taxon>Neoptera</taxon>
        <taxon>Endopterygota</taxon>
        <taxon>Hymenoptera</taxon>
        <taxon>Apocrita</taxon>
        <taxon>Ichneumonoidea</taxon>
        <taxon>Braconidae</taxon>
        <taxon>Opiinae</taxon>
        <taxon>Fopius</taxon>
    </lineage>
</organism>
<reference evidence="10" key="1">
    <citation type="submission" date="2025-08" db="UniProtKB">
        <authorList>
            <consortium name="RefSeq"/>
        </authorList>
    </citation>
    <scope>IDENTIFICATION</scope>
    <source>
        <strain evidence="10">USDA-PBARC FA_bdor</strain>
        <tissue evidence="10">Whole organism</tissue>
    </source>
</reference>
<evidence type="ECO:0000313" key="9">
    <source>
        <dbReference type="Proteomes" id="UP000694866"/>
    </source>
</evidence>
<feature type="transmembrane region" description="Helical" evidence="8">
    <location>
        <begin position="123"/>
        <end position="146"/>
    </location>
</feature>
<comment type="subcellular location">
    <subcellularLocation>
        <location evidence="1">Cell membrane</location>
        <topology evidence="1">Multi-pass membrane protein</topology>
    </subcellularLocation>
</comment>
<dbReference type="Proteomes" id="UP000694866">
    <property type="component" value="Unplaced"/>
</dbReference>
<keyword evidence="6 10" id="KW-0675">Receptor</keyword>
<dbReference type="GO" id="GO:0050909">
    <property type="term" value="P:sensory perception of taste"/>
    <property type="evidence" value="ECO:0007669"/>
    <property type="project" value="InterPro"/>
</dbReference>
<keyword evidence="4 8" id="KW-1133">Transmembrane helix</keyword>
<dbReference type="GO" id="GO:0030424">
    <property type="term" value="C:axon"/>
    <property type="evidence" value="ECO:0007669"/>
    <property type="project" value="TreeGrafter"/>
</dbReference>
<evidence type="ECO:0000256" key="4">
    <source>
        <dbReference type="ARBA" id="ARBA00022989"/>
    </source>
</evidence>
<dbReference type="GO" id="GO:0005886">
    <property type="term" value="C:plasma membrane"/>
    <property type="evidence" value="ECO:0007669"/>
    <property type="project" value="UniProtKB-SubCell"/>
</dbReference>
<keyword evidence="2" id="KW-1003">Cell membrane</keyword>
<evidence type="ECO:0000256" key="5">
    <source>
        <dbReference type="ARBA" id="ARBA00023136"/>
    </source>
</evidence>
<sequence>MTFVVITLPNFIFTWLILQYTFVLILLRERFRVLNEALGRISSAAFVKPYYFRSSESTLGDVITRNLCLIKESHDDLYEIACHISSLYSFPIFLVISVFCATIIVSAYYFVLALIPAHRVEPFIIFNSMFYIVMEIFPIIVLSFGVNKITNEMKLTAVAIHKLLTRSSLNAKSKTQLKLFSLELLHKNVSFTGYNIFALDGTLLHSILNTTATYLIILFQFGQSNGKPCHDSID</sequence>
<keyword evidence="7" id="KW-0807">Transducer</keyword>
<dbReference type="GO" id="GO:0043025">
    <property type="term" value="C:neuronal cell body"/>
    <property type="evidence" value="ECO:0007669"/>
    <property type="project" value="TreeGrafter"/>
</dbReference>
<evidence type="ECO:0000256" key="3">
    <source>
        <dbReference type="ARBA" id="ARBA00022692"/>
    </source>
</evidence>
<dbReference type="InterPro" id="IPR013604">
    <property type="entry name" value="7TM_chemorcpt"/>
</dbReference>
<dbReference type="GO" id="GO:0007635">
    <property type="term" value="P:chemosensory behavior"/>
    <property type="evidence" value="ECO:0007669"/>
    <property type="project" value="TreeGrafter"/>
</dbReference>
<evidence type="ECO:0000313" key="10">
    <source>
        <dbReference type="RefSeq" id="XP_011305454.1"/>
    </source>
</evidence>
<accession>A0A9R1TA25</accession>
<dbReference type="GO" id="GO:0008049">
    <property type="term" value="P:male courtship behavior"/>
    <property type="evidence" value="ECO:0007669"/>
    <property type="project" value="TreeGrafter"/>
</dbReference>
<feature type="transmembrane region" description="Helical" evidence="8">
    <location>
        <begin position="6"/>
        <end position="27"/>
    </location>
</feature>
<gene>
    <name evidence="10" type="primary">LOC105267955</name>
</gene>
<keyword evidence="5 8" id="KW-0472">Membrane</keyword>
<dbReference type="GO" id="GO:0030425">
    <property type="term" value="C:dendrite"/>
    <property type="evidence" value="ECO:0007669"/>
    <property type="project" value="TreeGrafter"/>
</dbReference>
<feature type="transmembrane region" description="Helical" evidence="8">
    <location>
        <begin position="87"/>
        <end position="111"/>
    </location>
</feature>
<keyword evidence="3 8" id="KW-0812">Transmembrane</keyword>
<evidence type="ECO:0000256" key="7">
    <source>
        <dbReference type="ARBA" id="ARBA00023224"/>
    </source>
</evidence>
<evidence type="ECO:0000256" key="1">
    <source>
        <dbReference type="ARBA" id="ARBA00004651"/>
    </source>
</evidence>
<evidence type="ECO:0000256" key="6">
    <source>
        <dbReference type="ARBA" id="ARBA00023170"/>
    </source>
</evidence>
<proteinExistence type="predicted"/>
<evidence type="ECO:0000256" key="8">
    <source>
        <dbReference type="SAM" id="Phobius"/>
    </source>
</evidence>